<evidence type="ECO:0000313" key="7">
    <source>
        <dbReference type="EMBL" id="MBD1435073.1"/>
    </source>
</evidence>
<protein>
    <recommendedName>
        <fullName evidence="5">Pectinesterase</fullName>
        <ecNumber evidence="5">3.1.1.11</ecNumber>
    </recommendedName>
</protein>
<comment type="pathway">
    <text evidence="5">Glycan metabolism; pectin degradation; 2-dehydro-3-deoxy-D-gluconate from pectin: step 1/5.</text>
</comment>
<dbReference type="InterPro" id="IPR000070">
    <property type="entry name" value="Pectinesterase_cat"/>
</dbReference>
<sequence length="347" mass="38320">MLCSILLIAVYPILISCSKSPETTDETTPIEEEDKTINADAVVAADGTGDFTSLQDAINAAPNNRTAYYYIYIKKGTYKEVVTVPRNKDYIYVVGENEVTTVLTYDNYASRLKPDGSEYGTSGSASFFVQGNNFVAENITFENTAGISAGQALAININGSQSAFRNCRFLGHQDTWYAGNGTYQYLKDCFIEGSVDFIFGGSTAFFDNCQLESTRNGYITAASTPEAQAYGYVFHHCTLTARPEIASNSVYLGRPWRPNAKVIFIECAMDKHIQQPGWHNWGNPDNEKTAFYAEYKSTGAGASIDTRVSWSRQLNDEQAANFSYDKVIGDKHPNFIADDINLVIADN</sequence>
<dbReference type="InterPro" id="IPR011050">
    <property type="entry name" value="Pectin_lyase_fold/virulence"/>
</dbReference>
<evidence type="ECO:0000256" key="4">
    <source>
        <dbReference type="PROSITE-ProRule" id="PRU10040"/>
    </source>
</evidence>
<evidence type="ECO:0000256" key="2">
    <source>
        <dbReference type="ARBA" id="ARBA00022801"/>
    </source>
</evidence>
<dbReference type="Gene3D" id="2.160.20.10">
    <property type="entry name" value="Single-stranded right-handed beta-helix, Pectin lyase-like"/>
    <property type="match status" value="1"/>
</dbReference>
<reference evidence="7 8" key="1">
    <citation type="submission" date="2020-08" db="EMBL/GenBank/DDBJ databases">
        <title>Sphingobacterium sp. DN00404 isolated from aquaculture water.</title>
        <authorList>
            <person name="Zhang M."/>
        </authorList>
    </citation>
    <scope>NUCLEOTIDE SEQUENCE [LARGE SCALE GENOMIC DNA]</scope>
    <source>
        <strain evidence="7 8">DN00404</strain>
    </source>
</reference>
<evidence type="ECO:0000256" key="1">
    <source>
        <dbReference type="ARBA" id="ARBA00008891"/>
    </source>
</evidence>
<organism evidence="7 8">
    <name type="scientific">Sphingobacterium micropteri</name>
    <dbReference type="NCBI Taxonomy" id="2763501"/>
    <lineage>
        <taxon>Bacteria</taxon>
        <taxon>Pseudomonadati</taxon>
        <taxon>Bacteroidota</taxon>
        <taxon>Sphingobacteriia</taxon>
        <taxon>Sphingobacteriales</taxon>
        <taxon>Sphingobacteriaceae</taxon>
        <taxon>Sphingobacterium</taxon>
    </lineage>
</organism>
<proteinExistence type="inferred from homology"/>
<comment type="catalytic activity">
    <reaction evidence="5">
        <text>[(1-&gt;4)-alpha-D-galacturonosyl methyl ester](n) + n H2O = [(1-&gt;4)-alpha-D-galacturonosyl](n) + n methanol + n H(+)</text>
        <dbReference type="Rhea" id="RHEA:22380"/>
        <dbReference type="Rhea" id="RHEA-COMP:14570"/>
        <dbReference type="Rhea" id="RHEA-COMP:14573"/>
        <dbReference type="ChEBI" id="CHEBI:15377"/>
        <dbReference type="ChEBI" id="CHEBI:15378"/>
        <dbReference type="ChEBI" id="CHEBI:17790"/>
        <dbReference type="ChEBI" id="CHEBI:140522"/>
        <dbReference type="ChEBI" id="CHEBI:140523"/>
        <dbReference type="EC" id="3.1.1.11"/>
    </reaction>
</comment>
<evidence type="ECO:0000313" key="8">
    <source>
        <dbReference type="Proteomes" id="UP000602759"/>
    </source>
</evidence>
<dbReference type="PROSITE" id="PS00503">
    <property type="entry name" value="PECTINESTERASE_2"/>
    <property type="match status" value="1"/>
</dbReference>
<evidence type="ECO:0000259" key="6">
    <source>
        <dbReference type="Pfam" id="PF01095"/>
    </source>
</evidence>
<dbReference type="SUPFAM" id="SSF51126">
    <property type="entry name" value="Pectin lyase-like"/>
    <property type="match status" value="1"/>
</dbReference>
<evidence type="ECO:0000256" key="5">
    <source>
        <dbReference type="RuleBase" id="RU000589"/>
    </source>
</evidence>
<dbReference type="PANTHER" id="PTHR31321">
    <property type="entry name" value="ACYL-COA THIOESTER HYDROLASE YBHC-RELATED"/>
    <property type="match status" value="1"/>
</dbReference>
<keyword evidence="8" id="KW-1185">Reference proteome</keyword>
<dbReference type="Proteomes" id="UP000602759">
    <property type="component" value="Unassembled WGS sequence"/>
</dbReference>
<accession>A0ABR7YV66</accession>
<feature type="active site" evidence="4">
    <location>
        <position position="196"/>
    </location>
</feature>
<feature type="domain" description="Pectinesterase catalytic" evidence="6">
    <location>
        <begin position="40"/>
        <end position="329"/>
    </location>
</feature>
<keyword evidence="2 5" id="KW-0378">Hydrolase</keyword>
<dbReference type="EC" id="3.1.1.11" evidence="5"/>
<dbReference type="Pfam" id="PF01095">
    <property type="entry name" value="Pectinesterase"/>
    <property type="match status" value="1"/>
</dbReference>
<evidence type="ECO:0000256" key="3">
    <source>
        <dbReference type="ARBA" id="ARBA00023085"/>
    </source>
</evidence>
<keyword evidence="3 5" id="KW-0063">Aspartyl esterase</keyword>
<dbReference type="InterPro" id="IPR033131">
    <property type="entry name" value="Pectinesterase_Asp_AS"/>
</dbReference>
<name>A0ABR7YV66_9SPHI</name>
<comment type="caution">
    <text evidence="7">The sequence shown here is derived from an EMBL/GenBank/DDBJ whole genome shotgun (WGS) entry which is preliminary data.</text>
</comment>
<dbReference type="PANTHER" id="PTHR31321:SF57">
    <property type="entry name" value="PECTINESTERASE 53-RELATED"/>
    <property type="match status" value="1"/>
</dbReference>
<dbReference type="InterPro" id="IPR012334">
    <property type="entry name" value="Pectin_lyas_fold"/>
</dbReference>
<gene>
    <name evidence="7" type="ORF">H8B06_19800</name>
</gene>
<dbReference type="EMBL" id="JACOIK010000019">
    <property type="protein sequence ID" value="MBD1435073.1"/>
    <property type="molecule type" value="Genomic_DNA"/>
</dbReference>
<comment type="similarity">
    <text evidence="1">Belongs to the pectinesterase family.</text>
</comment>